<protein>
    <recommendedName>
        <fullName evidence="1">RNase H type-1 domain-containing protein</fullName>
    </recommendedName>
</protein>
<dbReference type="Gene3D" id="3.30.420.10">
    <property type="entry name" value="Ribonuclease H-like superfamily/Ribonuclease H"/>
    <property type="match status" value="1"/>
</dbReference>
<accession>B9S2R4</accession>
<dbReference type="InterPro" id="IPR036397">
    <property type="entry name" value="RNaseH_sf"/>
</dbReference>
<dbReference type="InterPro" id="IPR053151">
    <property type="entry name" value="RNase_H-like"/>
</dbReference>
<dbReference type="EMBL" id="EQ973853">
    <property type="protein sequence ID" value="EEF42069.1"/>
    <property type="molecule type" value="Genomic_DNA"/>
</dbReference>
<dbReference type="InterPro" id="IPR044730">
    <property type="entry name" value="RNase_H-like_dom_plant"/>
</dbReference>
<dbReference type="Pfam" id="PF13456">
    <property type="entry name" value="RVT_3"/>
    <property type="match status" value="1"/>
</dbReference>
<dbReference type="Proteomes" id="UP000008311">
    <property type="component" value="Unassembled WGS sequence"/>
</dbReference>
<dbReference type="InParanoid" id="B9S2R4"/>
<name>B9S2R4_RICCO</name>
<reference evidence="3" key="1">
    <citation type="journal article" date="2010" name="Nat. Biotechnol.">
        <title>Draft genome sequence of the oilseed species Ricinus communis.</title>
        <authorList>
            <person name="Chan A.P."/>
            <person name="Crabtree J."/>
            <person name="Zhao Q."/>
            <person name="Lorenzi H."/>
            <person name="Orvis J."/>
            <person name="Puiu D."/>
            <person name="Melake-Berhan A."/>
            <person name="Jones K.M."/>
            <person name="Redman J."/>
            <person name="Chen G."/>
            <person name="Cahoon E.B."/>
            <person name="Gedil M."/>
            <person name="Stanke M."/>
            <person name="Haas B.J."/>
            <person name="Wortman J.R."/>
            <person name="Fraser-Liggett C.M."/>
            <person name="Ravel J."/>
            <person name="Rabinowicz P.D."/>
        </authorList>
    </citation>
    <scope>NUCLEOTIDE SEQUENCE [LARGE SCALE GENOMIC DNA]</scope>
    <source>
        <strain evidence="3">cv. Hale</strain>
    </source>
</reference>
<dbReference type="eggNOG" id="KOG1075">
    <property type="taxonomic scope" value="Eukaryota"/>
</dbReference>
<dbReference type="AlphaFoldDB" id="B9S2R4"/>
<dbReference type="CDD" id="cd06222">
    <property type="entry name" value="RNase_H_like"/>
    <property type="match status" value="1"/>
</dbReference>
<evidence type="ECO:0000313" key="3">
    <source>
        <dbReference type="Proteomes" id="UP000008311"/>
    </source>
</evidence>
<evidence type="ECO:0000259" key="1">
    <source>
        <dbReference type="Pfam" id="PF13456"/>
    </source>
</evidence>
<keyword evidence="3" id="KW-1185">Reference proteome</keyword>
<feature type="domain" description="RNase H type-1" evidence="1">
    <location>
        <begin position="347"/>
        <end position="451"/>
    </location>
</feature>
<sequence length="460" mass="51914">MMEKGVQERRIHGFKIKPDCPVISSILFADDTMVMGNALAEEAQKLKSILFNYCKASGQRVNLQKFEVLYSRNTRLRVKERINNILRFKESEAIKKCLGVPRDWGRSKVQTFNPVGQNRQCSSDLERRTFIPLKEGGFSEGGGSSSSLLYNVDKSVGGQVVTSSPDGRVKSFRPDDVNVHLVADLIDHDAGEWKEDIIRRIFSPVDQNRIRRVAVGSQKLPDEIVWDGSPLGEYSVRRGYRWLLERSTIPSLRSGSDSLDLRIFGDQYGGWMSLLKSTVSCGAVLWRLSLSVKCYTRETKLVVGDDAHMLTQDYWQLSVGVKHCSPVEYPGREGTGDVQKWSRLLVGVLKNLVGSCVDGKVRARYCLSPLVAEAFALRDVVKHAVRMQVDKAQFEADSLVVVECVTNHEKDVPIEIRSIIKEIRRLARNLSDFSFRYVPRCVNRAADWMSKNLSLLLNPA</sequence>
<organism evidence="2 3">
    <name type="scientific">Ricinus communis</name>
    <name type="common">Castor bean</name>
    <dbReference type="NCBI Taxonomy" id="3988"/>
    <lineage>
        <taxon>Eukaryota</taxon>
        <taxon>Viridiplantae</taxon>
        <taxon>Streptophyta</taxon>
        <taxon>Embryophyta</taxon>
        <taxon>Tracheophyta</taxon>
        <taxon>Spermatophyta</taxon>
        <taxon>Magnoliopsida</taxon>
        <taxon>eudicotyledons</taxon>
        <taxon>Gunneridae</taxon>
        <taxon>Pentapetalae</taxon>
        <taxon>rosids</taxon>
        <taxon>fabids</taxon>
        <taxon>Malpighiales</taxon>
        <taxon>Euphorbiaceae</taxon>
        <taxon>Acalyphoideae</taxon>
        <taxon>Acalypheae</taxon>
        <taxon>Ricinus</taxon>
    </lineage>
</organism>
<dbReference type="InterPro" id="IPR002156">
    <property type="entry name" value="RNaseH_domain"/>
</dbReference>
<evidence type="ECO:0000313" key="2">
    <source>
        <dbReference type="EMBL" id="EEF42069.1"/>
    </source>
</evidence>
<dbReference type="PANTHER" id="PTHR47723">
    <property type="entry name" value="OS05G0353850 PROTEIN"/>
    <property type="match status" value="1"/>
</dbReference>
<dbReference type="PANTHER" id="PTHR47723:SF19">
    <property type="entry name" value="POLYNUCLEOTIDYL TRANSFERASE, RIBONUCLEASE H-LIKE SUPERFAMILY PROTEIN"/>
    <property type="match status" value="1"/>
</dbReference>
<dbReference type="GO" id="GO:0003676">
    <property type="term" value="F:nucleic acid binding"/>
    <property type="evidence" value="ECO:0007669"/>
    <property type="project" value="InterPro"/>
</dbReference>
<dbReference type="GO" id="GO:0004523">
    <property type="term" value="F:RNA-DNA hybrid ribonuclease activity"/>
    <property type="evidence" value="ECO:0007669"/>
    <property type="project" value="InterPro"/>
</dbReference>
<gene>
    <name evidence="2" type="ORF">RCOM_0560770</name>
</gene>
<proteinExistence type="predicted"/>